<feature type="compositionally biased region" description="Basic residues" evidence="3">
    <location>
        <begin position="1"/>
        <end position="14"/>
    </location>
</feature>
<keyword evidence="5" id="KW-1185">Reference proteome</keyword>
<name>A0A2B4R8E6_STYPI</name>
<keyword evidence="1" id="KW-0677">Repeat</keyword>
<dbReference type="AlphaFoldDB" id="A0A2B4R8E6"/>
<dbReference type="EMBL" id="LSMT01000981">
    <property type="protein sequence ID" value="PFX13416.1"/>
    <property type="molecule type" value="Genomic_DNA"/>
</dbReference>
<sequence>MRRNSPVRTHRVSKIHGGESSEAWRSEGLPLTTSSNDAAKMFDATLTQYTGWYDDSSVNGIKGSVSKMLAADPNFVMGHVISCGLDLISSGKGIHTDQELKGSMLSLEGLGARSNITKRERLHVEAVKEWAVG</sequence>
<keyword evidence="2" id="KW-0802">TPR repeat</keyword>
<dbReference type="OrthoDB" id="1427555at2759"/>
<dbReference type="PANTHER" id="PTHR16263:SF4">
    <property type="entry name" value="TETRATRICOPEPTIDE REPEAT PROTEIN 38"/>
    <property type="match status" value="1"/>
</dbReference>
<dbReference type="InterPro" id="IPR033891">
    <property type="entry name" value="TTC38"/>
</dbReference>
<comment type="caution">
    <text evidence="4">The sequence shown here is derived from an EMBL/GenBank/DDBJ whole genome shotgun (WGS) entry which is preliminary data.</text>
</comment>
<feature type="region of interest" description="Disordered" evidence="3">
    <location>
        <begin position="1"/>
        <end position="20"/>
    </location>
</feature>
<protein>
    <submittedName>
        <fullName evidence="4">Tetratricopeptide repeat protein 38</fullName>
    </submittedName>
</protein>
<evidence type="ECO:0000256" key="3">
    <source>
        <dbReference type="SAM" id="MobiDB-lite"/>
    </source>
</evidence>
<gene>
    <name evidence="4" type="primary">Ttc38</name>
    <name evidence="4" type="ORF">AWC38_SpisGene22498</name>
</gene>
<dbReference type="PANTHER" id="PTHR16263">
    <property type="entry name" value="TETRATRICOPEPTIDE REPEAT PROTEIN 38"/>
    <property type="match status" value="1"/>
</dbReference>
<evidence type="ECO:0000256" key="2">
    <source>
        <dbReference type="ARBA" id="ARBA00022803"/>
    </source>
</evidence>
<evidence type="ECO:0000313" key="5">
    <source>
        <dbReference type="Proteomes" id="UP000225706"/>
    </source>
</evidence>
<proteinExistence type="predicted"/>
<organism evidence="4 5">
    <name type="scientific">Stylophora pistillata</name>
    <name type="common">Smooth cauliflower coral</name>
    <dbReference type="NCBI Taxonomy" id="50429"/>
    <lineage>
        <taxon>Eukaryota</taxon>
        <taxon>Metazoa</taxon>
        <taxon>Cnidaria</taxon>
        <taxon>Anthozoa</taxon>
        <taxon>Hexacorallia</taxon>
        <taxon>Scleractinia</taxon>
        <taxon>Astrocoeniina</taxon>
        <taxon>Pocilloporidae</taxon>
        <taxon>Stylophora</taxon>
    </lineage>
</organism>
<evidence type="ECO:0000313" key="4">
    <source>
        <dbReference type="EMBL" id="PFX13416.1"/>
    </source>
</evidence>
<dbReference type="Proteomes" id="UP000225706">
    <property type="component" value="Unassembled WGS sequence"/>
</dbReference>
<reference evidence="5" key="1">
    <citation type="journal article" date="2017" name="bioRxiv">
        <title>Comparative analysis of the genomes of Stylophora pistillata and Acropora digitifera provides evidence for extensive differences between species of corals.</title>
        <authorList>
            <person name="Voolstra C.R."/>
            <person name="Li Y."/>
            <person name="Liew Y.J."/>
            <person name="Baumgarten S."/>
            <person name="Zoccola D."/>
            <person name="Flot J.-F."/>
            <person name="Tambutte S."/>
            <person name="Allemand D."/>
            <person name="Aranda M."/>
        </authorList>
    </citation>
    <scope>NUCLEOTIDE SEQUENCE [LARGE SCALE GENOMIC DNA]</scope>
</reference>
<accession>A0A2B4R8E6</accession>
<evidence type="ECO:0000256" key="1">
    <source>
        <dbReference type="ARBA" id="ARBA00022737"/>
    </source>
</evidence>